<dbReference type="EMBL" id="JANPWB010000016">
    <property type="protein sequence ID" value="KAJ1080857.1"/>
    <property type="molecule type" value="Genomic_DNA"/>
</dbReference>
<dbReference type="AlphaFoldDB" id="A0AAV7KQG3"/>
<evidence type="ECO:0000313" key="2">
    <source>
        <dbReference type="Proteomes" id="UP001066276"/>
    </source>
</evidence>
<dbReference type="Proteomes" id="UP001066276">
    <property type="component" value="Chromosome 12"/>
</dbReference>
<name>A0AAV7KQG3_PLEWA</name>
<comment type="caution">
    <text evidence="1">The sequence shown here is derived from an EMBL/GenBank/DDBJ whole genome shotgun (WGS) entry which is preliminary data.</text>
</comment>
<reference evidence="1" key="1">
    <citation type="journal article" date="2022" name="bioRxiv">
        <title>Sequencing and chromosome-scale assembly of the giantPleurodeles waltlgenome.</title>
        <authorList>
            <person name="Brown T."/>
            <person name="Elewa A."/>
            <person name="Iarovenko S."/>
            <person name="Subramanian E."/>
            <person name="Araus A.J."/>
            <person name="Petzold A."/>
            <person name="Susuki M."/>
            <person name="Suzuki K.-i.T."/>
            <person name="Hayashi T."/>
            <person name="Toyoda A."/>
            <person name="Oliveira C."/>
            <person name="Osipova E."/>
            <person name="Leigh N.D."/>
            <person name="Simon A."/>
            <person name="Yun M.H."/>
        </authorList>
    </citation>
    <scope>NUCLEOTIDE SEQUENCE</scope>
    <source>
        <strain evidence="1">20211129_DDA</strain>
        <tissue evidence="1">Liver</tissue>
    </source>
</reference>
<sequence length="75" mass="8788">MECGRLPSFTKDSEHLTIRASQREMVKEGQETEYRPSDISRLFVLSSPEVNLDFDSVRYFGLTGSWELTPEKRFR</sequence>
<protein>
    <submittedName>
        <fullName evidence="1">Uncharacterized protein</fullName>
    </submittedName>
</protein>
<organism evidence="1 2">
    <name type="scientific">Pleurodeles waltl</name>
    <name type="common">Iberian ribbed newt</name>
    <dbReference type="NCBI Taxonomy" id="8319"/>
    <lineage>
        <taxon>Eukaryota</taxon>
        <taxon>Metazoa</taxon>
        <taxon>Chordata</taxon>
        <taxon>Craniata</taxon>
        <taxon>Vertebrata</taxon>
        <taxon>Euteleostomi</taxon>
        <taxon>Amphibia</taxon>
        <taxon>Batrachia</taxon>
        <taxon>Caudata</taxon>
        <taxon>Salamandroidea</taxon>
        <taxon>Salamandridae</taxon>
        <taxon>Pleurodelinae</taxon>
        <taxon>Pleurodeles</taxon>
    </lineage>
</organism>
<accession>A0AAV7KQG3</accession>
<evidence type="ECO:0000313" key="1">
    <source>
        <dbReference type="EMBL" id="KAJ1080857.1"/>
    </source>
</evidence>
<gene>
    <name evidence="1" type="ORF">NDU88_001046</name>
</gene>
<proteinExistence type="predicted"/>
<keyword evidence="2" id="KW-1185">Reference proteome</keyword>